<gene>
    <name evidence="2" type="ORF">MM239_11450</name>
</gene>
<dbReference type="EMBL" id="JAKZGP010000027">
    <property type="protein sequence ID" value="MCH7410011.1"/>
    <property type="molecule type" value="Genomic_DNA"/>
</dbReference>
<sequence>MKKIILFAVALMGTVQAMAQDPKKPDIKFSGFVDVYYGFDFNQPFSNERPDFLFNHTRHNEVNLNLGLVNMEIDGGFYRGNIGLMVGTYAQYNLAAEQDLLKNVFEANIGLALDKERKLWIDAGIFASHIGFESAISAQNYTLTRSLLAENSPYFLSGAKLTYTPNEKWEFEGGIFNGWQRIQRLPGNTSPAFGTRVTHTPNDKLTFNWSTFIGNDFPQEDKRMRYFNNLYAQLQVSQKVGLILGFDYGIQEESSSIVAVGDERAFEQWFSPVGILRVDFNENWGMALRSEYYQDEKGVIISSFSPAGFKTTGFSINIDRKITDNILFRIEGRHLQNASPNFEKDSELVRGNTLLIGSLAITIP</sequence>
<proteinExistence type="predicted"/>
<protein>
    <submittedName>
        <fullName evidence="2">Porin</fullName>
    </submittedName>
</protein>
<accession>A0ABS9V0S1</accession>
<evidence type="ECO:0000313" key="3">
    <source>
        <dbReference type="Proteomes" id="UP001165489"/>
    </source>
</evidence>
<reference evidence="2" key="1">
    <citation type="submission" date="2022-03" db="EMBL/GenBank/DDBJ databases">
        <title>De novo assembled genomes of Belliella spp. (Cyclobacteriaceae) strains.</title>
        <authorList>
            <person name="Szabo A."/>
            <person name="Korponai K."/>
            <person name="Felfoldi T."/>
        </authorList>
    </citation>
    <scope>NUCLEOTIDE SEQUENCE</scope>
    <source>
        <strain evidence="2">DSM 111904</strain>
    </source>
</reference>
<comment type="caution">
    <text evidence="2">The sequence shown here is derived from an EMBL/GenBank/DDBJ whole genome shotgun (WGS) entry which is preliminary data.</text>
</comment>
<dbReference type="InterPro" id="IPR011486">
    <property type="entry name" value="BBP2"/>
</dbReference>
<dbReference type="Proteomes" id="UP001165489">
    <property type="component" value="Unassembled WGS sequence"/>
</dbReference>
<feature type="signal peptide" evidence="1">
    <location>
        <begin position="1"/>
        <end position="19"/>
    </location>
</feature>
<name>A0ABS9V0S1_9BACT</name>
<keyword evidence="1" id="KW-0732">Signal</keyword>
<evidence type="ECO:0000256" key="1">
    <source>
        <dbReference type="SAM" id="SignalP"/>
    </source>
</evidence>
<organism evidence="2 3">
    <name type="scientific">Belliella filtrata</name>
    <dbReference type="NCBI Taxonomy" id="2923435"/>
    <lineage>
        <taxon>Bacteria</taxon>
        <taxon>Pseudomonadati</taxon>
        <taxon>Bacteroidota</taxon>
        <taxon>Cytophagia</taxon>
        <taxon>Cytophagales</taxon>
        <taxon>Cyclobacteriaceae</taxon>
        <taxon>Belliella</taxon>
    </lineage>
</organism>
<dbReference type="RefSeq" id="WP_241348380.1">
    <property type="nucleotide sequence ID" value="NZ_JAKZGP010000027.1"/>
</dbReference>
<evidence type="ECO:0000313" key="2">
    <source>
        <dbReference type="EMBL" id="MCH7410011.1"/>
    </source>
</evidence>
<dbReference type="Pfam" id="PF07642">
    <property type="entry name" value="BBP2"/>
    <property type="match status" value="1"/>
</dbReference>
<keyword evidence="3" id="KW-1185">Reference proteome</keyword>
<feature type="chain" id="PRO_5046939030" evidence="1">
    <location>
        <begin position="20"/>
        <end position="364"/>
    </location>
</feature>